<feature type="region of interest" description="Disordered" evidence="1">
    <location>
        <begin position="1"/>
        <end position="51"/>
    </location>
</feature>
<protein>
    <submittedName>
        <fullName evidence="2">Uncharacterized protein</fullName>
    </submittedName>
</protein>
<dbReference type="EMBL" id="OB795878">
    <property type="protein sequence ID" value="CAD7432800.1"/>
    <property type="molecule type" value="Genomic_DNA"/>
</dbReference>
<proteinExistence type="predicted"/>
<evidence type="ECO:0000313" key="2">
    <source>
        <dbReference type="EMBL" id="CAD7432800.1"/>
    </source>
</evidence>
<reference evidence="2" key="1">
    <citation type="submission" date="2020-11" db="EMBL/GenBank/DDBJ databases">
        <authorList>
            <person name="Tran Van P."/>
        </authorList>
    </citation>
    <scope>NUCLEOTIDE SEQUENCE</scope>
</reference>
<organism evidence="2">
    <name type="scientific">Timema monikensis</name>
    <dbReference type="NCBI Taxonomy" id="170555"/>
    <lineage>
        <taxon>Eukaryota</taxon>
        <taxon>Metazoa</taxon>
        <taxon>Ecdysozoa</taxon>
        <taxon>Arthropoda</taxon>
        <taxon>Hexapoda</taxon>
        <taxon>Insecta</taxon>
        <taxon>Pterygota</taxon>
        <taxon>Neoptera</taxon>
        <taxon>Polyneoptera</taxon>
        <taxon>Phasmatodea</taxon>
        <taxon>Timematodea</taxon>
        <taxon>Timematoidea</taxon>
        <taxon>Timematidae</taxon>
        <taxon>Timema</taxon>
    </lineage>
</organism>
<gene>
    <name evidence="2" type="ORF">TMSB3V08_LOCUS9499</name>
</gene>
<accession>A0A7R9HS66</accession>
<sequence>MPRSHSQGHLEPSFFGGPPISAGTFKPGSSRSKEAAGNHTLLHPSYPESALRPRNEIHRRIVLLPKQLDEELKNTLRIIYTKSFIDLTQKEANYLLLLASPKEVLAVSKADEPQEQPTILISKTPSTADYDMVVQAMEWDTLLPKL</sequence>
<evidence type="ECO:0000256" key="1">
    <source>
        <dbReference type="SAM" id="MobiDB-lite"/>
    </source>
</evidence>
<dbReference type="AlphaFoldDB" id="A0A7R9HS66"/>
<name>A0A7R9HS66_9NEOP</name>